<dbReference type="PROSITE" id="PS50010">
    <property type="entry name" value="DH_2"/>
    <property type="match status" value="1"/>
</dbReference>
<dbReference type="Gene3D" id="1.20.900.10">
    <property type="entry name" value="Dbl homology (DH) domain"/>
    <property type="match status" value="1"/>
</dbReference>
<evidence type="ECO:0000256" key="1">
    <source>
        <dbReference type="ARBA" id="ARBA00022553"/>
    </source>
</evidence>
<proteinExistence type="predicted"/>
<dbReference type="InterPro" id="IPR011993">
    <property type="entry name" value="PH-like_dom_sf"/>
</dbReference>
<feature type="region of interest" description="Disordered" evidence="3">
    <location>
        <begin position="1024"/>
        <end position="1044"/>
    </location>
</feature>
<dbReference type="Proteomes" id="UP000515140">
    <property type="component" value="Unplaced"/>
</dbReference>
<dbReference type="CTD" id="25894"/>
<feature type="region of interest" description="Disordered" evidence="3">
    <location>
        <begin position="206"/>
        <end position="286"/>
    </location>
</feature>
<dbReference type="Pfam" id="PF00621">
    <property type="entry name" value="RhoGEF"/>
    <property type="match status" value="1"/>
</dbReference>
<feature type="region of interest" description="Disordered" evidence="3">
    <location>
        <begin position="337"/>
        <end position="408"/>
    </location>
</feature>
<evidence type="ECO:0000313" key="6">
    <source>
        <dbReference type="Proteomes" id="UP000515140"/>
    </source>
</evidence>
<feature type="compositionally biased region" description="Basic and acidic residues" evidence="3">
    <location>
        <begin position="266"/>
        <end position="281"/>
    </location>
</feature>
<name>A0A6P5KHC0_PHACI</name>
<feature type="compositionally biased region" description="Low complexity" evidence="3">
    <location>
        <begin position="1503"/>
        <end position="1524"/>
    </location>
</feature>
<dbReference type="InterPro" id="IPR035899">
    <property type="entry name" value="DBL_dom_sf"/>
</dbReference>
<feature type="domain" description="PH" evidence="4">
    <location>
        <begin position="1271"/>
        <end position="1378"/>
    </location>
</feature>
<feature type="region of interest" description="Disordered" evidence="3">
    <location>
        <begin position="441"/>
        <end position="470"/>
    </location>
</feature>
<dbReference type="KEGG" id="pcw:110210418"/>
<dbReference type="FunFam" id="2.30.29.30:FF:000078">
    <property type="entry name" value="Guanine nucleotide exchange factor DBS"/>
    <property type="match status" value="1"/>
</dbReference>
<dbReference type="FunCoup" id="A0A6P5KHC0">
    <property type="interactions" value="693"/>
</dbReference>
<dbReference type="PANTHER" id="PTHR45845">
    <property type="entry name" value="RHO GUANINE NUCLEOTIDE EXCHANGE FACTOR-RELATED"/>
    <property type="match status" value="1"/>
</dbReference>
<feature type="domain" description="DH" evidence="5">
    <location>
        <begin position="1076"/>
        <end position="1259"/>
    </location>
</feature>
<keyword evidence="1" id="KW-0597">Phosphoprotein</keyword>
<reference evidence="7" key="1">
    <citation type="submission" date="2025-08" db="UniProtKB">
        <authorList>
            <consortium name="RefSeq"/>
        </authorList>
    </citation>
    <scope>IDENTIFICATION</scope>
    <source>
        <tissue evidence="7">Spleen</tissue>
    </source>
</reference>
<dbReference type="InParanoid" id="A0A6P5KHC0"/>
<feature type="compositionally biased region" description="Polar residues" evidence="3">
    <location>
        <begin position="449"/>
        <end position="463"/>
    </location>
</feature>
<sequence length="1557" mass="169179">MDSGSLDACLQATLSALYPPSGGSADALLGQVLAVVERAYAGDGLRYLLDFLLPARHILHCVQLHACGQYPGRVFAHAGWPLCLGEHVVVHLASLDWRLLEPGDFYLQLVPFLRRQPRLVLTCLAPGGHSAQQLPLPEASYSAIFTAHWLDALNASRVPGTWALCSCLLVAPGGRVLRVAWEQVLRPRFLDEPGVEGLSRTIMTSLAPADPAPSGPSPSTGSPSDSGRDIPKSPKLPGIDQCPAVCEEDSGVQGPQPAPDSGSSSERIETEEPRREGDLDTRVPPAHATDWRYAVCSYDDALVEEGTASTPGELAEPLSPPGLPLEALPEGEQLAVHLTSQGGPPGATDLQQPLLGPPAPTLGDGQSSEQGTELHGHDSSQSSGPAQDEVQGCSPEQGGEGPWRAGPGAQLPLLLRMSREGENPGMQKRIQAWNHVGEKTSWEWKEQRSPSPQVSLNSVQSKHPSPALPVPVRSTLAQDLSAELLDSGLAVLPGTRDSEDRVVLLVCTQNPAWLSPHCGVQELSGLFLYLHSISRPEDQARGLTVLVDARHCLPSPSLFLGLSQMQTIVPGSVHQVLLLGKMSGAPPPGLKLEPLPSRQTLLSFIPISQLPLALGGHLPYNHDAWLGFRKRLETLQQSCLEACVLLREAIKSIEAVPKPEGPGGAGQLRQDPQELMRQVLAYPLLAWLQREGGTALAELQREDPGGIQRPDHRLAVDEARKLYAQVDGLLHQLVTLCNQQIRALELEKMLEAQAGILPEIQAWLQNVGWPGLKGPEEPSLDMLLQARDAFWKLDQAAQEHIRRGEEILAGWKVTELGQLGAPGARLVSLQAQLSEFSRALVRRRRQLINAQQLSQLLDQALEWAQAGQKALAKFAEEEHASPELVLHHLEGHRASHPDLAPSHFQEMEALAAGLGSDLTIQQCRLLGLWCQDTQLAFHRKLEAARRAQQVLPALVKGKQCPLGGGGSSSSDKASLASGRKIEERARSGSSSGSATSHTLRRAYTLEAGVKQSLWGSVYQLSLGEPPASPSATPHGPSGSFLEAVGSQQAGPPIQKSLGVLKASPSIPLLEATTQNRLHLILGEMVATEREYVRALDYVVESYFPELERADVPQGLRGQRARLFGNLEKLRDFHRHFFLRELESCSQHPLRVAHAFLRHREQFGMYALYSKNKPRSDALLASHGNAFFKDKQRCLGDHLDLASYLLKPIQRMSKYVLLLQELSRTCKEGPGPGWSRGPDLAALHAACDLVRFQLRHGNDLLAMDAICGCDVNLKEQGQLVRQDEFTVWSGRKRCQRHIFLFEELILFSKSRHGPRGVDSFIYKHSFKTADIGLTENCGESGLCFEIWFRRRKASDTFVLQALNPENKQAWTADIASLLWRQAARNKELRMAEMVSMGIGNKPFLDITPSEAAINDRAINYIMKGRGARTRASIAVSLFDHTDPYSGSPASLPAGPSSCSLLGPLNLHLCGDPARLGLCWPLQPTTYLEELDPETETGSQPSLTPESSEASSQCPSASSSGSDSGCVPGLTLASGCEDQPLPPLEDKPHCGQSQYITSV</sequence>
<dbReference type="InterPro" id="IPR052231">
    <property type="entry name" value="Rho_GEF_signaling-related"/>
</dbReference>
<keyword evidence="2" id="KW-0344">Guanine-nucleotide releasing factor</keyword>
<evidence type="ECO:0000259" key="5">
    <source>
        <dbReference type="PROSITE" id="PS50010"/>
    </source>
</evidence>
<dbReference type="CDD" id="cd00160">
    <property type="entry name" value="RhoGEF"/>
    <property type="match status" value="1"/>
</dbReference>
<dbReference type="CDD" id="cd13242">
    <property type="entry name" value="PH_puratrophin-1"/>
    <property type="match status" value="1"/>
</dbReference>
<evidence type="ECO:0000256" key="2">
    <source>
        <dbReference type="ARBA" id="ARBA00022658"/>
    </source>
</evidence>
<dbReference type="SUPFAM" id="SSF48065">
    <property type="entry name" value="DBL homology domain (DH-domain)"/>
    <property type="match status" value="1"/>
</dbReference>
<evidence type="ECO:0000313" key="7">
    <source>
        <dbReference type="RefSeq" id="XP_020845020.1"/>
    </source>
</evidence>
<feature type="region of interest" description="Disordered" evidence="3">
    <location>
        <begin position="1489"/>
        <end position="1557"/>
    </location>
</feature>
<dbReference type="SUPFAM" id="SSF50729">
    <property type="entry name" value="PH domain-like"/>
    <property type="match status" value="1"/>
</dbReference>
<dbReference type="SMART" id="SM00325">
    <property type="entry name" value="RhoGEF"/>
    <property type="match status" value="1"/>
</dbReference>
<protein>
    <submittedName>
        <fullName evidence="7">LOW QUALITY PROTEIN: puratrophin-1</fullName>
    </submittedName>
</protein>
<dbReference type="Gene3D" id="2.30.29.30">
    <property type="entry name" value="Pleckstrin-homology domain (PH domain)/Phosphotyrosine-binding domain (PTB)"/>
    <property type="match status" value="1"/>
</dbReference>
<dbReference type="SMART" id="SM00233">
    <property type="entry name" value="PH"/>
    <property type="match status" value="1"/>
</dbReference>
<dbReference type="InterPro" id="IPR001849">
    <property type="entry name" value="PH_domain"/>
</dbReference>
<accession>A0A6P5KHC0</accession>
<evidence type="ECO:0000256" key="3">
    <source>
        <dbReference type="SAM" id="MobiDB-lite"/>
    </source>
</evidence>
<dbReference type="Pfam" id="PF22697">
    <property type="entry name" value="SOS1_NGEF_PH"/>
    <property type="match status" value="1"/>
</dbReference>
<evidence type="ECO:0000259" key="4">
    <source>
        <dbReference type="PROSITE" id="PS50003"/>
    </source>
</evidence>
<dbReference type="RefSeq" id="XP_020845020.1">
    <property type="nucleotide sequence ID" value="XM_020989361.1"/>
</dbReference>
<dbReference type="InterPro" id="IPR000219">
    <property type="entry name" value="DH_dom"/>
</dbReference>
<keyword evidence="6" id="KW-1185">Reference proteome</keyword>
<dbReference type="PANTHER" id="PTHR45845:SF4">
    <property type="entry name" value="PLECKSTRIN HOMOLOGY DOMAIN CONTAINING, FAMILY G (WITH RHOGEF DOMAIN) MEMBER 4"/>
    <property type="match status" value="1"/>
</dbReference>
<dbReference type="GO" id="GO:0005085">
    <property type="term" value="F:guanyl-nucleotide exchange factor activity"/>
    <property type="evidence" value="ECO:0007669"/>
    <property type="project" value="UniProtKB-KW"/>
</dbReference>
<feature type="region of interest" description="Disordered" evidence="3">
    <location>
        <begin position="960"/>
        <end position="997"/>
    </location>
</feature>
<gene>
    <name evidence="7" type="primary">PLEKHG4</name>
</gene>
<organism evidence="6 7">
    <name type="scientific">Phascolarctos cinereus</name>
    <name type="common">Koala</name>
    <dbReference type="NCBI Taxonomy" id="38626"/>
    <lineage>
        <taxon>Eukaryota</taxon>
        <taxon>Metazoa</taxon>
        <taxon>Chordata</taxon>
        <taxon>Craniata</taxon>
        <taxon>Vertebrata</taxon>
        <taxon>Euteleostomi</taxon>
        <taxon>Mammalia</taxon>
        <taxon>Metatheria</taxon>
        <taxon>Diprotodontia</taxon>
        <taxon>Phascolarctidae</taxon>
        <taxon>Phascolarctos</taxon>
    </lineage>
</organism>
<dbReference type="PROSITE" id="PS50003">
    <property type="entry name" value="PH_DOMAIN"/>
    <property type="match status" value="1"/>
</dbReference>
<dbReference type="InterPro" id="IPR055251">
    <property type="entry name" value="SOS1_NGEF_PH"/>
</dbReference>
<dbReference type="GeneID" id="110210418"/>